<evidence type="ECO:0000256" key="2">
    <source>
        <dbReference type="SAM" id="Phobius"/>
    </source>
</evidence>
<feature type="domain" description="HTH cro/C1-type" evidence="3">
    <location>
        <begin position="1"/>
        <end position="56"/>
    </location>
</feature>
<feature type="compositionally biased region" description="Pro residues" evidence="1">
    <location>
        <begin position="110"/>
        <end position="123"/>
    </location>
</feature>
<feature type="region of interest" description="Disordered" evidence="1">
    <location>
        <begin position="79"/>
        <end position="133"/>
    </location>
</feature>
<dbReference type="Pfam" id="PF05729">
    <property type="entry name" value="NACHT"/>
    <property type="match status" value="1"/>
</dbReference>
<feature type="transmembrane region" description="Helical" evidence="2">
    <location>
        <begin position="736"/>
        <end position="762"/>
    </location>
</feature>
<keyword evidence="2" id="KW-1133">Transmembrane helix</keyword>
<keyword evidence="2" id="KW-0812">Transmembrane</keyword>
<feature type="transmembrane region" description="Helical" evidence="2">
    <location>
        <begin position="649"/>
        <end position="676"/>
    </location>
</feature>
<dbReference type="CDD" id="cd00093">
    <property type="entry name" value="HTH_XRE"/>
    <property type="match status" value="1"/>
</dbReference>
<keyword evidence="2" id="KW-0472">Membrane</keyword>
<feature type="transmembrane region" description="Helical" evidence="2">
    <location>
        <begin position="697"/>
        <end position="716"/>
    </location>
</feature>
<dbReference type="Proteomes" id="UP000323242">
    <property type="component" value="Unassembled WGS sequence"/>
</dbReference>
<dbReference type="Pfam" id="PF13560">
    <property type="entry name" value="HTH_31"/>
    <property type="match status" value="1"/>
</dbReference>
<feature type="transmembrane region" description="Helical" evidence="2">
    <location>
        <begin position="554"/>
        <end position="576"/>
    </location>
</feature>
<dbReference type="PROSITE" id="PS50943">
    <property type="entry name" value="HTH_CROC1"/>
    <property type="match status" value="1"/>
</dbReference>
<sequence length="840" mass="90301">MRHLRRRAGLTQEQLAERAEVSVSTIGRLENGRLPEHRLRTLQKVAEVLDVKPEEWQRLTATMDGPQPALADAAEVLTPAGTRGEPTPAARPEDPAPPVRPGTQAGAPAPAAPTPAPAAPIPVPGTAVSSPAGPLADAAASLAREVGRRWQREEKHRRVHDPFPLPVRYQPAPAALMDRPENIQRLQPGVPPRDLDLNGDLRTVADTYRSIESQRLVILGRAGSGKSILAIKFVLELLAAPTPSLRVPVILSIGSWDPLAITPRDLLVDHLLRDHPHLARTTPEGATLAAELVDSDLILPVLDGFDELAEALRGPALEALNATSHPVVLTSRQDEYARAVRDVHAPLVLAACVELADLTVEDLAAYLPRTDRLGDSLGSRGATGVWGAVLDELRVRDTPASSRLGQVLGTPLMVTLARTMYSEVPGNDPVELLDPASFPTGRHLEEHLLANFVPTVYRHRTPERADPATGQRNRDPEQAERWLGYLAHSLTTGAHEHGDLAWWRFGASVRLPMRILYTALIGGLCMFAANWLVILFTVSIGYRRSVQAPAMVEVTVFGLCSAVVFGLVYCALAAMGRTVAVPTQVRLRLAAVAPGVEHRPVREILTRFGVGLLGGSVLGVAHAWSKALFRALAGTSPHADLIGAAIQDTLAAGLIFGLTAGLAFGLIAAFEAPVDIAAAATPMRLLSVNRSTATRQFLVLAAAVTVGVAICGYVVVGLLQQVLPWTLLWPLDAALLLGAVGGLGGSAAYVLALTAWGQWLTVARFWLPLTRRLPWDTAAFLDDAYRRGVLRQAGAVYQFRHIRLQQHLARVHVSSGRVTRYVKPGRMRRASGGRASPEGR</sequence>
<evidence type="ECO:0000259" key="3">
    <source>
        <dbReference type="PROSITE" id="PS50943"/>
    </source>
</evidence>
<dbReference type="Gene3D" id="1.10.260.40">
    <property type="entry name" value="lambda repressor-like DNA-binding domains"/>
    <property type="match status" value="1"/>
</dbReference>
<feature type="compositionally biased region" description="Low complexity" evidence="1">
    <location>
        <begin position="124"/>
        <end position="133"/>
    </location>
</feature>
<keyword evidence="5" id="KW-1185">Reference proteome</keyword>
<evidence type="ECO:0000313" key="4">
    <source>
        <dbReference type="EMBL" id="TYR64085.1"/>
    </source>
</evidence>
<proteinExistence type="predicted"/>
<dbReference type="InterPro" id="IPR010982">
    <property type="entry name" value="Lambda_DNA-bd_dom_sf"/>
</dbReference>
<name>A0A5D4JIG3_9ACTN</name>
<dbReference type="AlphaFoldDB" id="A0A5D4JIG3"/>
<organism evidence="4 5">
    <name type="scientific">Streptomyces parvus</name>
    <dbReference type="NCBI Taxonomy" id="66428"/>
    <lineage>
        <taxon>Bacteria</taxon>
        <taxon>Bacillati</taxon>
        <taxon>Actinomycetota</taxon>
        <taxon>Actinomycetes</taxon>
        <taxon>Kitasatosporales</taxon>
        <taxon>Streptomycetaceae</taxon>
        <taxon>Streptomyces</taxon>
    </lineage>
</organism>
<comment type="caution">
    <text evidence="4">The sequence shown here is derived from an EMBL/GenBank/DDBJ whole genome shotgun (WGS) entry which is preliminary data.</text>
</comment>
<protein>
    <submittedName>
        <fullName evidence="4">Helix-turn-helix domain-containing protein</fullName>
    </submittedName>
</protein>
<dbReference type="Gene3D" id="3.40.50.300">
    <property type="entry name" value="P-loop containing nucleotide triphosphate hydrolases"/>
    <property type="match status" value="1"/>
</dbReference>
<dbReference type="SUPFAM" id="SSF47413">
    <property type="entry name" value="lambda repressor-like DNA-binding domains"/>
    <property type="match status" value="1"/>
</dbReference>
<evidence type="ECO:0000313" key="5">
    <source>
        <dbReference type="Proteomes" id="UP000323242"/>
    </source>
</evidence>
<gene>
    <name evidence="4" type="ORF">FY004_13445</name>
</gene>
<evidence type="ECO:0000256" key="1">
    <source>
        <dbReference type="SAM" id="MobiDB-lite"/>
    </source>
</evidence>
<accession>A0A5D4JIG3</accession>
<dbReference type="InterPro" id="IPR007111">
    <property type="entry name" value="NACHT_NTPase"/>
</dbReference>
<dbReference type="InterPro" id="IPR027417">
    <property type="entry name" value="P-loop_NTPase"/>
</dbReference>
<dbReference type="InterPro" id="IPR001387">
    <property type="entry name" value="Cro/C1-type_HTH"/>
</dbReference>
<feature type="transmembrane region" description="Helical" evidence="2">
    <location>
        <begin position="515"/>
        <end position="542"/>
    </location>
</feature>
<dbReference type="EMBL" id="VSZQ01000060">
    <property type="protein sequence ID" value="TYR64085.1"/>
    <property type="molecule type" value="Genomic_DNA"/>
</dbReference>
<reference evidence="4 5" key="1">
    <citation type="submission" date="2019-08" db="EMBL/GenBank/DDBJ databases">
        <title>Draft genome for granaticin producer strain Streptomyces parvus C05.</title>
        <authorList>
            <person name="Gonzalez-Pimentel J.L."/>
        </authorList>
    </citation>
    <scope>NUCLEOTIDE SEQUENCE [LARGE SCALE GENOMIC DNA]</scope>
    <source>
        <strain evidence="4 5">C05</strain>
    </source>
</reference>
<dbReference type="GO" id="GO:0003677">
    <property type="term" value="F:DNA binding"/>
    <property type="evidence" value="ECO:0007669"/>
    <property type="project" value="InterPro"/>
</dbReference>
<dbReference type="SMART" id="SM00530">
    <property type="entry name" value="HTH_XRE"/>
    <property type="match status" value="1"/>
</dbReference>